<keyword evidence="5" id="KW-0804">Transcription</keyword>
<dbReference type="SMART" id="SM00342">
    <property type="entry name" value="HTH_ARAC"/>
    <property type="match status" value="1"/>
</dbReference>
<keyword evidence="3" id="KW-0238">DNA-binding</keyword>
<dbReference type="InterPro" id="IPR037923">
    <property type="entry name" value="HTH-like"/>
</dbReference>
<dbReference type="EMBL" id="QEVW01000006">
    <property type="protein sequence ID" value="RAW16064.1"/>
    <property type="molecule type" value="Genomic_DNA"/>
</dbReference>
<sequence length="304" mass="33685">MSAGEETMELNMMLNGLELWKASGGFANEPHVHDDWYQVTLPVRGQCHLVQEQQTYPLQAGLGIIAHPRMEHFFEIGSDSAVIVIKFRNPPVGGLADSGRQGVQTEFRTTQTFDPAEISRLFRGWNAILLDDAPEPLQIQETELAVETYLGRMLAGPPIGSNLTLETAGTGVAGSVGAGLVCGQLSNLLQRTGSNGGAFIDPHLRRVLEYIHSDYTSPMDIESMAAVAHQSRYHFMRSFKALTGSTPYQYVLNLRVEEATRRLRHTTDSVTTISFGLGFSNVSQFYRAFQRVTGVTPMEYRNQM</sequence>
<dbReference type="GO" id="GO:0043565">
    <property type="term" value="F:sequence-specific DNA binding"/>
    <property type="evidence" value="ECO:0007669"/>
    <property type="project" value="InterPro"/>
</dbReference>
<reference evidence="7 8" key="1">
    <citation type="submission" date="2018-04" db="EMBL/GenBank/DDBJ databases">
        <title>Paenibacillus taichungensis Genome sequencing and assembly.</title>
        <authorList>
            <person name="Xu J."/>
            <person name="Rensing C."/>
            <person name="Mazhar H.S."/>
        </authorList>
    </citation>
    <scope>NUCLEOTIDE SEQUENCE [LARGE SCALE GENOMIC DNA]</scope>
    <source>
        <strain evidence="7 8">NC1</strain>
    </source>
</reference>
<evidence type="ECO:0000256" key="5">
    <source>
        <dbReference type="ARBA" id="ARBA00023163"/>
    </source>
</evidence>
<dbReference type="AlphaFoldDB" id="A0A329QUE4"/>
<dbReference type="Gene3D" id="2.60.120.10">
    <property type="entry name" value="Jelly Rolls"/>
    <property type="match status" value="1"/>
</dbReference>
<dbReference type="InterPro" id="IPR018062">
    <property type="entry name" value="HTH_AraC-typ_CS"/>
</dbReference>
<evidence type="ECO:0000256" key="1">
    <source>
        <dbReference type="ARBA" id="ARBA00022490"/>
    </source>
</evidence>
<gene>
    <name evidence="7" type="ORF">DC345_11285</name>
</gene>
<dbReference type="InterPro" id="IPR003313">
    <property type="entry name" value="AraC-bd"/>
</dbReference>
<dbReference type="PRINTS" id="PR00032">
    <property type="entry name" value="HTHARAC"/>
</dbReference>
<dbReference type="SUPFAM" id="SSF46689">
    <property type="entry name" value="Homeodomain-like"/>
    <property type="match status" value="2"/>
</dbReference>
<evidence type="ECO:0000313" key="8">
    <source>
        <dbReference type="Proteomes" id="UP000250642"/>
    </source>
</evidence>
<name>A0A329QUE4_9BACL</name>
<dbReference type="Gene3D" id="1.10.10.60">
    <property type="entry name" value="Homeodomain-like"/>
    <property type="match status" value="2"/>
</dbReference>
<dbReference type="PANTHER" id="PTHR46796">
    <property type="entry name" value="HTH-TYPE TRANSCRIPTIONAL ACTIVATOR RHAS-RELATED"/>
    <property type="match status" value="1"/>
</dbReference>
<evidence type="ECO:0000256" key="3">
    <source>
        <dbReference type="ARBA" id="ARBA00023125"/>
    </source>
</evidence>
<proteinExistence type="predicted"/>
<evidence type="ECO:0000259" key="6">
    <source>
        <dbReference type="PROSITE" id="PS01124"/>
    </source>
</evidence>
<protein>
    <submittedName>
        <fullName evidence="7">AraC family transcriptional regulator</fullName>
    </submittedName>
</protein>
<accession>A0A329QUE4</accession>
<dbReference type="InterPro" id="IPR020449">
    <property type="entry name" value="Tscrpt_reg_AraC-type_HTH"/>
</dbReference>
<feature type="domain" description="HTH araC/xylS-type" evidence="6">
    <location>
        <begin position="205"/>
        <end position="303"/>
    </location>
</feature>
<dbReference type="InterPro" id="IPR009057">
    <property type="entry name" value="Homeodomain-like_sf"/>
</dbReference>
<dbReference type="PANTHER" id="PTHR46796:SF13">
    <property type="entry name" value="HTH-TYPE TRANSCRIPTIONAL ACTIVATOR RHAS"/>
    <property type="match status" value="1"/>
</dbReference>
<dbReference type="GO" id="GO:0003700">
    <property type="term" value="F:DNA-binding transcription factor activity"/>
    <property type="evidence" value="ECO:0007669"/>
    <property type="project" value="InterPro"/>
</dbReference>
<dbReference type="SUPFAM" id="SSF51215">
    <property type="entry name" value="Regulatory protein AraC"/>
    <property type="match status" value="1"/>
</dbReference>
<organism evidence="7 8">
    <name type="scientific">Paenibacillus taichungensis</name>
    <dbReference type="NCBI Taxonomy" id="484184"/>
    <lineage>
        <taxon>Bacteria</taxon>
        <taxon>Bacillati</taxon>
        <taxon>Bacillota</taxon>
        <taxon>Bacilli</taxon>
        <taxon>Bacillales</taxon>
        <taxon>Paenibacillaceae</taxon>
        <taxon>Paenibacillus</taxon>
    </lineage>
</organism>
<dbReference type="Pfam" id="PF12833">
    <property type="entry name" value="HTH_18"/>
    <property type="match status" value="1"/>
</dbReference>
<dbReference type="CDD" id="cd02208">
    <property type="entry name" value="cupin_RmlC-like"/>
    <property type="match status" value="1"/>
</dbReference>
<dbReference type="InterPro" id="IPR014710">
    <property type="entry name" value="RmlC-like_jellyroll"/>
</dbReference>
<keyword evidence="2" id="KW-0805">Transcription regulation</keyword>
<dbReference type="PROSITE" id="PS01124">
    <property type="entry name" value="HTH_ARAC_FAMILY_2"/>
    <property type="match status" value="1"/>
</dbReference>
<dbReference type="Proteomes" id="UP000250642">
    <property type="component" value="Unassembled WGS sequence"/>
</dbReference>
<dbReference type="InterPro" id="IPR018060">
    <property type="entry name" value="HTH_AraC"/>
</dbReference>
<dbReference type="InterPro" id="IPR050204">
    <property type="entry name" value="AraC_XylS_family_regulators"/>
</dbReference>
<evidence type="ECO:0000313" key="7">
    <source>
        <dbReference type="EMBL" id="RAW16064.1"/>
    </source>
</evidence>
<keyword evidence="1" id="KW-0963">Cytoplasm</keyword>
<keyword evidence="4" id="KW-0010">Activator</keyword>
<evidence type="ECO:0000256" key="4">
    <source>
        <dbReference type="ARBA" id="ARBA00023159"/>
    </source>
</evidence>
<evidence type="ECO:0000256" key="2">
    <source>
        <dbReference type="ARBA" id="ARBA00023015"/>
    </source>
</evidence>
<dbReference type="PROSITE" id="PS00041">
    <property type="entry name" value="HTH_ARAC_FAMILY_1"/>
    <property type="match status" value="1"/>
</dbReference>
<comment type="caution">
    <text evidence="7">The sequence shown here is derived from an EMBL/GenBank/DDBJ whole genome shotgun (WGS) entry which is preliminary data.</text>
</comment>
<dbReference type="Pfam" id="PF02311">
    <property type="entry name" value="AraC_binding"/>
    <property type="match status" value="1"/>
</dbReference>